<keyword evidence="3" id="KW-1185">Reference proteome</keyword>
<evidence type="ECO:0000313" key="2">
    <source>
        <dbReference type="EMBL" id="SDZ84552.1"/>
    </source>
</evidence>
<protein>
    <recommendedName>
        <fullName evidence="4">Phosphate-starvation-inducible E</fullName>
    </recommendedName>
</protein>
<keyword evidence="1" id="KW-0812">Transmembrane</keyword>
<dbReference type="Proteomes" id="UP000198658">
    <property type="component" value="Unassembled WGS sequence"/>
</dbReference>
<reference evidence="3" key="1">
    <citation type="submission" date="2016-10" db="EMBL/GenBank/DDBJ databases">
        <authorList>
            <person name="Varghese N."/>
            <person name="Submissions S."/>
        </authorList>
    </citation>
    <scope>NUCLEOTIDE SEQUENCE [LARGE SCALE GENOMIC DNA]</scope>
    <source>
        <strain evidence="3">CGMCC 1.10657</strain>
    </source>
</reference>
<proteinExistence type="predicted"/>
<name>A0A1H3WDX7_9GAMM</name>
<evidence type="ECO:0000313" key="3">
    <source>
        <dbReference type="Proteomes" id="UP000198658"/>
    </source>
</evidence>
<organism evidence="2 3">
    <name type="scientific">Microbulbifer marinus</name>
    <dbReference type="NCBI Taxonomy" id="658218"/>
    <lineage>
        <taxon>Bacteria</taxon>
        <taxon>Pseudomonadati</taxon>
        <taxon>Pseudomonadota</taxon>
        <taxon>Gammaproteobacteria</taxon>
        <taxon>Cellvibrionales</taxon>
        <taxon>Microbulbiferaceae</taxon>
        <taxon>Microbulbifer</taxon>
    </lineage>
</organism>
<evidence type="ECO:0008006" key="4">
    <source>
        <dbReference type="Google" id="ProtNLM"/>
    </source>
</evidence>
<accession>A0A1H3WDX7</accession>
<feature type="transmembrane region" description="Helical" evidence="1">
    <location>
        <begin position="99"/>
        <end position="116"/>
    </location>
</feature>
<feature type="transmembrane region" description="Helical" evidence="1">
    <location>
        <begin position="61"/>
        <end position="78"/>
    </location>
</feature>
<sequence>MKESMTPKLSVHFIFLWTFSTLFLILCAALLLSTVSTFVQFFLSSGFLYKEHELPNTVLNGISDLIIALAIFELYVILKINVRVKPHSMQNLLEVAPRFLVIVSVALALEGLVLVIKLVQQDKILELAAPIALIICAALLLISLGLFLKICRRELRSEEETDRDTGSSS</sequence>
<dbReference type="AlphaFoldDB" id="A0A1H3WDX7"/>
<keyword evidence="1" id="KW-1133">Transmembrane helix</keyword>
<feature type="transmembrane region" description="Helical" evidence="1">
    <location>
        <begin position="128"/>
        <end position="148"/>
    </location>
</feature>
<gene>
    <name evidence="2" type="ORF">SAMN05216562_0722</name>
</gene>
<keyword evidence="1" id="KW-0472">Membrane</keyword>
<dbReference type="EMBL" id="FNQO01000001">
    <property type="protein sequence ID" value="SDZ84552.1"/>
    <property type="molecule type" value="Genomic_DNA"/>
</dbReference>
<evidence type="ECO:0000256" key="1">
    <source>
        <dbReference type="SAM" id="Phobius"/>
    </source>
</evidence>